<evidence type="ECO:0000256" key="4">
    <source>
        <dbReference type="ARBA" id="ARBA00022496"/>
    </source>
</evidence>
<evidence type="ECO:0000256" key="6">
    <source>
        <dbReference type="ARBA" id="ARBA00023004"/>
    </source>
</evidence>
<evidence type="ECO:0000256" key="12">
    <source>
        <dbReference type="RuleBase" id="RU003357"/>
    </source>
</evidence>
<name>A0ABU7GH94_9SPHN</name>
<feature type="signal peptide" evidence="13">
    <location>
        <begin position="1"/>
        <end position="24"/>
    </location>
</feature>
<keyword evidence="7" id="KW-0406">Ion transport</keyword>
<dbReference type="SUPFAM" id="SSF56935">
    <property type="entry name" value="Porins"/>
    <property type="match status" value="1"/>
</dbReference>
<keyword evidence="8 12" id="KW-0798">TonB box</keyword>
<proteinExistence type="inferred from homology"/>
<keyword evidence="10 11" id="KW-0998">Cell outer membrane</keyword>
<comment type="similarity">
    <text evidence="11 12">Belongs to the TonB-dependent receptor family.</text>
</comment>
<keyword evidence="3 11" id="KW-1134">Transmembrane beta strand</keyword>
<keyword evidence="17" id="KW-1185">Reference proteome</keyword>
<keyword evidence="2 11" id="KW-0813">Transport</keyword>
<dbReference type="InterPro" id="IPR036942">
    <property type="entry name" value="Beta-barrel_TonB_sf"/>
</dbReference>
<keyword evidence="4" id="KW-0410">Iron transport</keyword>
<evidence type="ECO:0000256" key="1">
    <source>
        <dbReference type="ARBA" id="ARBA00004571"/>
    </source>
</evidence>
<organism evidence="16 17">
    <name type="scientific">Altererythrobacter litoralis</name>
    <dbReference type="NCBI Taxonomy" id="3113904"/>
    <lineage>
        <taxon>Bacteria</taxon>
        <taxon>Pseudomonadati</taxon>
        <taxon>Pseudomonadota</taxon>
        <taxon>Alphaproteobacteria</taxon>
        <taxon>Sphingomonadales</taxon>
        <taxon>Erythrobacteraceae</taxon>
        <taxon>Altererythrobacter</taxon>
    </lineage>
</organism>
<protein>
    <submittedName>
        <fullName evidence="16">TonB-dependent receptor</fullName>
    </submittedName>
</protein>
<feature type="chain" id="PRO_5046434135" evidence="13">
    <location>
        <begin position="25"/>
        <end position="750"/>
    </location>
</feature>
<gene>
    <name evidence="16" type="ORF">VRS74_12310</name>
</gene>
<evidence type="ECO:0000256" key="13">
    <source>
        <dbReference type="SAM" id="SignalP"/>
    </source>
</evidence>
<dbReference type="InterPro" id="IPR000531">
    <property type="entry name" value="Beta-barrel_TonB"/>
</dbReference>
<dbReference type="Pfam" id="PF07715">
    <property type="entry name" value="Plug"/>
    <property type="match status" value="1"/>
</dbReference>
<keyword evidence="13" id="KW-0732">Signal</keyword>
<dbReference type="Gene3D" id="2.40.170.20">
    <property type="entry name" value="TonB-dependent receptor, beta-barrel domain"/>
    <property type="match status" value="1"/>
</dbReference>
<evidence type="ECO:0000256" key="2">
    <source>
        <dbReference type="ARBA" id="ARBA00022448"/>
    </source>
</evidence>
<evidence type="ECO:0000259" key="15">
    <source>
        <dbReference type="Pfam" id="PF07715"/>
    </source>
</evidence>
<dbReference type="Proteomes" id="UP001343492">
    <property type="component" value="Unassembled WGS sequence"/>
</dbReference>
<evidence type="ECO:0000256" key="11">
    <source>
        <dbReference type="PROSITE-ProRule" id="PRU01360"/>
    </source>
</evidence>
<feature type="domain" description="TonB-dependent receptor-like beta-barrel" evidence="14">
    <location>
        <begin position="243"/>
        <end position="719"/>
    </location>
</feature>
<dbReference type="InterPro" id="IPR012910">
    <property type="entry name" value="Plug_dom"/>
</dbReference>
<feature type="domain" description="TonB-dependent receptor plug" evidence="15">
    <location>
        <begin position="63"/>
        <end position="168"/>
    </location>
</feature>
<evidence type="ECO:0000256" key="8">
    <source>
        <dbReference type="ARBA" id="ARBA00023077"/>
    </source>
</evidence>
<evidence type="ECO:0000256" key="3">
    <source>
        <dbReference type="ARBA" id="ARBA00022452"/>
    </source>
</evidence>
<evidence type="ECO:0000259" key="14">
    <source>
        <dbReference type="Pfam" id="PF00593"/>
    </source>
</evidence>
<dbReference type="RefSeq" id="WP_354145532.1">
    <property type="nucleotide sequence ID" value="NZ_JAZDQV010000015.1"/>
</dbReference>
<evidence type="ECO:0000256" key="7">
    <source>
        <dbReference type="ARBA" id="ARBA00023065"/>
    </source>
</evidence>
<evidence type="ECO:0000256" key="10">
    <source>
        <dbReference type="ARBA" id="ARBA00023237"/>
    </source>
</evidence>
<reference evidence="16 17" key="1">
    <citation type="submission" date="2024-01" db="EMBL/GenBank/DDBJ databases">
        <title>The genome sequence of Erythrobacteraceae sp. strain 1XM1-14.</title>
        <authorList>
            <person name="Liu Y."/>
        </authorList>
    </citation>
    <scope>NUCLEOTIDE SEQUENCE [LARGE SCALE GENOMIC DNA]</scope>
    <source>
        <strain evidence="16 17">1XM1-14</strain>
    </source>
</reference>
<comment type="caution">
    <text evidence="16">The sequence shown here is derived from an EMBL/GenBank/DDBJ whole genome shotgun (WGS) entry which is preliminary data.</text>
</comment>
<keyword evidence="16" id="KW-0675">Receptor</keyword>
<accession>A0ABU7GH94</accession>
<dbReference type="Pfam" id="PF00593">
    <property type="entry name" value="TonB_dep_Rec_b-barrel"/>
    <property type="match status" value="1"/>
</dbReference>
<dbReference type="PROSITE" id="PS52016">
    <property type="entry name" value="TONB_DEPENDENT_REC_3"/>
    <property type="match status" value="1"/>
</dbReference>
<keyword evidence="9 11" id="KW-0472">Membrane</keyword>
<evidence type="ECO:0000256" key="9">
    <source>
        <dbReference type="ARBA" id="ARBA00023136"/>
    </source>
</evidence>
<dbReference type="PANTHER" id="PTHR32552">
    <property type="entry name" value="FERRICHROME IRON RECEPTOR-RELATED"/>
    <property type="match status" value="1"/>
</dbReference>
<dbReference type="InterPro" id="IPR039426">
    <property type="entry name" value="TonB-dep_rcpt-like"/>
</dbReference>
<keyword evidence="5 11" id="KW-0812">Transmembrane</keyword>
<evidence type="ECO:0000256" key="5">
    <source>
        <dbReference type="ARBA" id="ARBA00022692"/>
    </source>
</evidence>
<dbReference type="CDD" id="cd01347">
    <property type="entry name" value="ligand_gated_channel"/>
    <property type="match status" value="1"/>
</dbReference>
<comment type="subcellular location">
    <subcellularLocation>
        <location evidence="1 11">Cell outer membrane</location>
        <topology evidence="1 11">Multi-pass membrane protein</topology>
    </subcellularLocation>
</comment>
<sequence length="750" mass="82669">MRTLGTTFASVLAVAAATTAPAYAQDSATTAPAYAQDSATPDSDEQASGNEIIVTALRRDESLQDTAAAITAFTSQTIENAGIERPADFIELTSNVNLVETQNAGNAFIIIRGITQARNSEPSVSVVVDGVQQVNPAQFNQDMFDIQQIEVLKGPQGALYGRNAIGGAIIITTKQPSDFFEGKVKVGIDNGFGYSINAGVSGPVSDSVKFRVAGIYKDTNGYIRNPYLGEDADPYEDFSLRGNLLFDLGGGLEFDLRASMDQLRTQGFYYNIVADVNDTSLPVRVNNAGQNDRDIYNVSGKLSYETDSFTVTSITSYDTVREIITGDAFDFLPRDEAFCAQASDPCFSGSNDLNQSQFLDVKALSQELRFESPANQDLFWMFGGYLIDTNRFISTGNMLDLGQGVFPVYREPTTNPANPQYSFLSDRQDNFAWSIFANLGYQFSDALRVDASLRYDHDRRKNTTKTPDAWLGYINYIASLFNAPLSAFGDVRTKKFDDWQPKISLTYKPTTDVTLYGGYSRGFRSGGFNQTGVGVVAASNGVVGVNDIFEAETADTFEAGFKSQFLDRKLTLNGAVYTTKSENSYFFVYLYANSTQNLGNVPEVRLKGFELEANYRPVDDVQFNVAWGVTDSEIKKFDDPAAIGNEAPVISRSTLNLGAQFTPDLTDDIEGLFRVDYRRTGRTWWDVYNSTVREPVEVVDVRAGIKGNGWSIHGFATNLFNEKYNAEFSPGGFVFKARPRRYGLDIGYEF</sequence>
<keyword evidence="6" id="KW-0408">Iron</keyword>
<dbReference type="EMBL" id="JAZDQV010000015">
    <property type="protein sequence ID" value="MEE1878467.1"/>
    <property type="molecule type" value="Genomic_DNA"/>
</dbReference>
<dbReference type="PANTHER" id="PTHR32552:SF81">
    <property type="entry name" value="TONB-DEPENDENT OUTER MEMBRANE RECEPTOR"/>
    <property type="match status" value="1"/>
</dbReference>
<evidence type="ECO:0000313" key="16">
    <source>
        <dbReference type="EMBL" id="MEE1878467.1"/>
    </source>
</evidence>
<evidence type="ECO:0000313" key="17">
    <source>
        <dbReference type="Proteomes" id="UP001343492"/>
    </source>
</evidence>